<sequence length="366" mass="41668">MKYIPVFHFFREASWPQSAAGGLGRYALRSITFLGVMLLLAKSPVMSATLHDSALNWQTLHTEHFAIHFHDGEQPMAEELAVIAERTHQTLSEKLRWVPWGKTDVVLTDRMDFSNGWATPVPQNHITLITTPPASVEDYHHWMELLFIHEYTHILHLDKKKGLPKGAQALFGRLPVLFPNVLQPSWLKEGLATYMETDRNNGIGRGQSSLFRTMMRLEWQNGIKPLSQVNAGTTDWPAGTTAYLYGVYFYQFLADRYGKESIQQLIDGYSDNIIPFMLNTNTRQVLGKNLTSLWQEFDHYLAGEFSGQLESLEKSGANSGKRLTTNAYRSGRPQVLPNGDVLYIQDRLYNWPLLMRLSATNGQAHE</sequence>
<dbReference type="EMBL" id="UOFP01000188">
    <property type="protein sequence ID" value="VAW87546.1"/>
    <property type="molecule type" value="Genomic_DNA"/>
</dbReference>
<protein>
    <recommendedName>
        <fullName evidence="2">Peptidase MA-like domain-containing protein</fullName>
    </recommendedName>
</protein>
<organism evidence="1">
    <name type="scientific">hydrothermal vent metagenome</name>
    <dbReference type="NCBI Taxonomy" id="652676"/>
    <lineage>
        <taxon>unclassified sequences</taxon>
        <taxon>metagenomes</taxon>
        <taxon>ecological metagenomes</taxon>
    </lineage>
</organism>
<dbReference type="InterPro" id="IPR027268">
    <property type="entry name" value="Peptidase_M4/M1_CTD_sf"/>
</dbReference>
<name>A0A3B1A3R6_9ZZZZ</name>
<reference evidence="1" key="1">
    <citation type="submission" date="2018-06" db="EMBL/GenBank/DDBJ databases">
        <authorList>
            <person name="Zhirakovskaya E."/>
        </authorList>
    </citation>
    <scope>NUCLEOTIDE SEQUENCE</scope>
</reference>
<dbReference type="Gene3D" id="1.10.390.10">
    <property type="entry name" value="Neutral Protease Domain 2"/>
    <property type="match status" value="1"/>
</dbReference>
<accession>A0A3B1A3R6</accession>
<dbReference type="AlphaFoldDB" id="A0A3B1A3R6"/>
<evidence type="ECO:0000313" key="1">
    <source>
        <dbReference type="EMBL" id="VAW87546.1"/>
    </source>
</evidence>
<feature type="non-terminal residue" evidence="1">
    <location>
        <position position="366"/>
    </location>
</feature>
<evidence type="ECO:0008006" key="2">
    <source>
        <dbReference type="Google" id="ProtNLM"/>
    </source>
</evidence>
<gene>
    <name evidence="1" type="ORF">MNBD_GAMMA18-2211</name>
</gene>
<proteinExistence type="predicted"/>